<proteinExistence type="predicted"/>
<evidence type="ECO:0000256" key="1">
    <source>
        <dbReference type="SAM" id="MobiDB-lite"/>
    </source>
</evidence>
<sequence length="170" mass="18285">MPFAVTFAVETGNSRPLLDNLSSGPSLVLRLPTREEGQSNATAASSMISQPTPATLSPDALSASYHTGRKNAQERKSRRESPHVCRVGTAPESAKIIACHVLPLPPFNSQAVNQSTPLGDDIKTIMSILRVVKSAGFAELASDFRRARTKEDRLAVILAHQDLLAKLESL</sequence>
<evidence type="ECO:0000313" key="3">
    <source>
        <dbReference type="Proteomes" id="UP000299102"/>
    </source>
</evidence>
<dbReference type="Proteomes" id="UP000299102">
    <property type="component" value="Unassembled WGS sequence"/>
</dbReference>
<dbReference type="AlphaFoldDB" id="A0A4C1YUQ6"/>
<comment type="caution">
    <text evidence="2">The sequence shown here is derived from an EMBL/GenBank/DDBJ whole genome shotgun (WGS) entry which is preliminary data.</text>
</comment>
<gene>
    <name evidence="2" type="ORF">EVAR_59921_1</name>
</gene>
<reference evidence="2 3" key="1">
    <citation type="journal article" date="2019" name="Commun. Biol.">
        <title>The bagworm genome reveals a unique fibroin gene that provides high tensile strength.</title>
        <authorList>
            <person name="Kono N."/>
            <person name="Nakamura H."/>
            <person name="Ohtoshi R."/>
            <person name="Tomita M."/>
            <person name="Numata K."/>
            <person name="Arakawa K."/>
        </authorList>
    </citation>
    <scope>NUCLEOTIDE SEQUENCE [LARGE SCALE GENOMIC DNA]</scope>
</reference>
<feature type="region of interest" description="Disordered" evidence="1">
    <location>
        <begin position="35"/>
        <end position="84"/>
    </location>
</feature>
<feature type="compositionally biased region" description="Basic and acidic residues" evidence="1">
    <location>
        <begin position="71"/>
        <end position="83"/>
    </location>
</feature>
<name>A0A4C1YUQ6_EUMVA</name>
<evidence type="ECO:0000313" key="2">
    <source>
        <dbReference type="EMBL" id="GBP78127.1"/>
    </source>
</evidence>
<feature type="compositionally biased region" description="Polar residues" evidence="1">
    <location>
        <begin position="38"/>
        <end position="55"/>
    </location>
</feature>
<organism evidence="2 3">
    <name type="scientific">Eumeta variegata</name>
    <name type="common">Bagworm moth</name>
    <name type="synonym">Eumeta japonica</name>
    <dbReference type="NCBI Taxonomy" id="151549"/>
    <lineage>
        <taxon>Eukaryota</taxon>
        <taxon>Metazoa</taxon>
        <taxon>Ecdysozoa</taxon>
        <taxon>Arthropoda</taxon>
        <taxon>Hexapoda</taxon>
        <taxon>Insecta</taxon>
        <taxon>Pterygota</taxon>
        <taxon>Neoptera</taxon>
        <taxon>Endopterygota</taxon>
        <taxon>Lepidoptera</taxon>
        <taxon>Glossata</taxon>
        <taxon>Ditrysia</taxon>
        <taxon>Tineoidea</taxon>
        <taxon>Psychidae</taxon>
        <taxon>Oiketicinae</taxon>
        <taxon>Eumeta</taxon>
    </lineage>
</organism>
<dbReference type="EMBL" id="BGZK01001358">
    <property type="protein sequence ID" value="GBP78127.1"/>
    <property type="molecule type" value="Genomic_DNA"/>
</dbReference>
<keyword evidence="3" id="KW-1185">Reference proteome</keyword>
<protein>
    <submittedName>
        <fullName evidence="2">Uncharacterized protein</fullName>
    </submittedName>
</protein>
<accession>A0A4C1YUQ6</accession>